<evidence type="ECO:0000256" key="2">
    <source>
        <dbReference type="SAM" id="SignalP"/>
    </source>
</evidence>
<protein>
    <submittedName>
        <fullName evidence="3">Uncharacterized protein</fullName>
    </submittedName>
</protein>
<dbReference type="AlphaFoldDB" id="A0A5B0MWR4"/>
<dbReference type="GO" id="GO:0005743">
    <property type="term" value="C:mitochondrial inner membrane"/>
    <property type="evidence" value="ECO:0007669"/>
    <property type="project" value="InterPro"/>
</dbReference>
<dbReference type="PANTHER" id="PTHR14009:SF1">
    <property type="entry name" value="MITOCHONDRIAL PROTON_CALCIUM EXCHANGER PROTEIN"/>
    <property type="match status" value="1"/>
</dbReference>
<feature type="region of interest" description="Disordered" evidence="1">
    <location>
        <begin position="59"/>
        <end position="81"/>
    </location>
</feature>
<keyword evidence="5" id="KW-1185">Reference proteome</keyword>
<gene>
    <name evidence="4" type="ORF">PGT21_007027</name>
    <name evidence="3" type="ORF">PGTUg99_027726</name>
</gene>
<dbReference type="OrthoDB" id="2496723at2759"/>
<organism evidence="3 6">
    <name type="scientific">Puccinia graminis f. sp. tritici</name>
    <dbReference type="NCBI Taxonomy" id="56615"/>
    <lineage>
        <taxon>Eukaryota</taxon>
        <taxon>Fungi</taxon>
        <taxon>Dikarya</taxon>
        <taxon>Basidiomycota</taxon>
        <taxon>Pucciniomycotina</taxon>
        <taxon>Pucciniomycetes</taxon>
        <taxon>Pucciniales</taxon>
        <taxon>Pucciniaceae</taxon>
        <taxon>Puccinia</taxon>
    </lineage>
</organism>
<evidence type="ECO:0000256" key="1">
    <source>
        <dbReference type="SAM" id="MobiDB-lite"/>
    </source>
</evidence>
<evidence type="ECO:0000313" key="6">
    <source>
        <dbReference type="Proteomes" id="UP000325313"/>
    </source>
</evidence>
<dbReference type="EMBL" id="VSWC01000041">
    <property type="protein sequence ID" value="KAA1104000.1"/>
    <property type="molecule type" value="Genomic_DNA"/>
</dbReference>
<feature type="region of interest" description="Disordered" evidence="1">
    <location>
        <begin position="181"/>
        <end position="204"/>
    </location>
</feature>
<comment type="caution">
    <text evidence="3">The sequence shown here is derived from an EMBL/GenBank/DDBJ whole genome shotgun (WGS) entry which is preliminary data.</text>
</comment>
<feature type="chain" id="PRO_5036366191" evidence="2">
    <location>
        <begin position="21"/>
        <end position="838"/>
    </location>
</feature>
<sequence length="838" mass="96356">MEKTFRVFFILSSGAQVCLGSLSLPSTQSLEASQAGVRTADSSIRLHEGSNVRSMDLNLNLPEERASNTSPVESEQDAEPREIDFLGSWGKTSSDESGPNMKRPFPLFWEQLPHNSEENASHSHRDKKFKPTQSLRAVNFFPQHHLEFSDFPDQRSPETGDLSDGRLPFSAIADESVTHKDLHPSPHLERQIPSLRSDGTGKGYDTSQEDILENYNQGTLVDLTENSDKGANVEISRANLKSHAVDHIHQDKSYDYEVTGTRETRRQAQLKEDQINLKNISPVLLAWLYNIKIGLTDSLHKEITDDNERVISNFAKSLAFNLDALIHRNQNPREDLSMEEWSSHESSHNFKEFVHLLWSINSKFIRTFQLKQEDYINEQIGVQSWLLDLLKEVGKADSASMQIEEPEGLTNLLKKALTSSYSPPIYSIYYNHNISLPSGTVCPSQILMTEAVLNVLASYYKSTNFRKWEALFSEDEDFVKALNKMMSWNAGRVYVIRATSIIESEDQRAIFPWKNRLRANSKFTARNKRIPFFGGGGDSPIDGKIVAIERPADNRNIMMTDFKPKDKWLLEEHPDKPWALISSIETYYNKFVTGSHDPPYYGHIFRKLRSVGLENGERTSNLRSIHDAISQHEFYSNAKRLLQLIWKINSRFVESLGYSANGHIFHQEQHDLEIEFFQLMTLSKPPQSPNLYSQSPTIENSAFVQQKLIEALRSEDVQLIYKIKKSKHCVSRKQILMTKAAVEVISIYYWKKNPSKWLQVFQDEERFVLSLAQIASRILRKQSFDHYMDHKHTPIRHLELLPWKDLFIQSHKQNCNLKLLIGSYCSSQNMFEKVLPIS</sequence>
<dbReference type="Proteomes" id="UP000325313">
    <property type="component" value="Unassembled WGS sequence"/>
</dbReference>
<reference evidence="5 6" key="1">
    <citation type="submission" date="2019-05" db="EMBL/GenBank/DDBJ databases">
        <title>Emergence of the Ug99 lineage of the wheat stem rust pathogen through somatic hybridization.</title>
        <authorList>
            <person name="Li F."/>
            <person name="Upadhyaya N.M."/>
            <person name="Sperschneider J."/>
            <person name="Matny O."/>
            <person name="Nguyen-Phuc H."/>
            <person name="Mago R."/>
            <person name="Raley C."/>
            <person name="Miller M.E."/>
            <person name="Silverstein K.A.T."/>
            <person name="Henningsen E."/>
            <person name="Hirsch C.D."/>
            <person name="Visser B."/>
            <person name="Pretorius Z.A."/>
            <person name="Steffenson B.J."/>
            <person name="Schwessinger B."/>
            <person name="Dodds P.N."/>
            <person name="Figueroa M."/>
        </authorList>
    </citation>
    <scope>NUCLEOTIDE SEQUENCE [LARGE SCALE GENOMIC DNA]</scope>
    <source>
        <strain evidence="4">21-0</strain>
        <strain evidence="3 6">Ug99</strain>
    </source>
</reference>
<dbReference type="PANTHER" id="PTHR14009">
    <property type="entry name" value="LEUCINE ZIPPER-EF-HAND CONTAINING TRANSMEMBRANE PROTEIN"/>
    <property type="match status" value="1"/>
</dbReference>
<dbReference type="Proteomes" id="UP000324748">
    <property type="component" value="Unassembled WGS sequence"/>
</dbReference>
<evidence type="ECO:0000313" key="5">
    <source>
        <dbReference type="Proteomes" id="UP000324748"/>
    </source>
</evidence>
<dbReference type="EMBL" id="VDEP01000442">
    <property type="protein sequence ID" value="KAA1080270.1"/>
    <property type="molecule type" value="Genomic_DNA"/>
</dbReference>
<dbReference type="InterPro" id="IPR044202">
    <property type="entry name" value="LETM1/MDM38-like"/>
</dbReference>
<accession>A0A5B0MWR4</accession>
<feature type="compositionally biased region" description="Basic and acidic residues" evidence="1">
    <location>
        <begin position="181"/>
        <end position="190"/>
    </location>
</feature>
<keyword evidence="2" id="KW-0732">Signal</keyword>
<name>A0A5B0MWR4_PUCGR</name>
<evidence type="ECO:0000313" key="4">
    <source>
        <dbReference type="EMBL" id="KAA1104000.1"/>
    </source>
</evidence>
<proteinExistence type="predicted"/>
<feature type="signal peptide" evidence="2">
    <location>
        <begin position="1"/>
        <end position="20"/>
    </location>
</feature>
<evidence type="ECO:0000313" key="3">
    <source>
        <dbReference type="EMBL" id="KAA1080270.1"/>
    </source>
</evidence>
<dbReference type="GO" id="GO:0030003">
    <property type="term" value="P:intracellular monoatomic cation homeostasis"/>
    <property type="evidence" value="ECO:0007669"/>
    <property type="project" value="TreeGrafter"/>
</dbReference>